<name>A0ABD0ZBD8_CARAN</name>
<dbReference type="InterPro" id="IPR012337">
    <property type="entry name" value="RNaseH-like_sf"/>
</dbReference>
<reference evidence="2 3" key="1">
    <citation type="submission" date="2024-04" db="EMBL/GenBank/DDBJ databases">
        <title>Genome assembly C_amara_ONT_v2.</title>
        <authorList>
            <person name="Yant L."/>
            <person name="Moore C."/>
            <person name="Slenker M."/>
        </authorList>
    </citation>
    <scope>NUCLEOTIDE SEQUENCE [LARGE SCALE GENOMIC DNA]</scope>
    <source>
        <tissue evidence="2">Leaf</tissue>
    </source>
</reference>
<accession>A0ABD0ZBD8</accession>
<keyword evidence="3" id="KW-1185">Reference proteome</keyword>
<dbReference type="Proteomes" id="UP001558713">
    <property type="component" value="Unassembled WGS sequence"/>
</dbReference>
<dbReference type="PROSITE" id="PS50994">
    <property type="entry name" value="INTEGRASE"/>
    <property type="match status" value="1"/>
</dbReference>
<sequence length="138" mass="16096">MRHKSESFEKFKEFRNEVRNQLGKSIKALRSDRGGEYLSREFGDHPRECGIVSRLTPPGTPQWNGVSERRNRTLLDMVRSMMSHTDLPLSFWGYALETSAFTLNRVPSKSSCRRHHMRCGLEMFQVCLSRKFGVVRLM</sequence>
<dbReference type="InterPro" id="IPR036397">
    <property type="entry name" value="RNaseH_sf"/>
</dbReference>
<feature type="domain" description="Integrase catalytic" evidence="1">
    <location>
        <begin position="1"/>
        <end position="131"/>
    </location>
</feature>
<dbReference type="InterPro" id="IPR001584">
    <property type="entry name" value="Integrase_cat-core"/>
</dbReference>
<evidence type="ECO:0000259" key="1">
    <source>
        <dbReference type="PROSITE" id="PS50994"/>
    </source>
</evidence>
<evidence type="ECO:0000313" key="2">
    <source>
        <dbReference type="EMBL" id="KAL1192003.1"/>
    </source>
</evidence>
<evidence type="ECO:0000313" key="3">
    <source>
        <dbReference type="Proteomes" id="UP001558713"/>
    </source>
</evidence>
<proteinExistence type="predicted"/>
<dbReference type="SUPFAM" id="SSF53098">
    <property type="entry name" value="Ribonuclease H-like"/>
    <property type="match status" value="1"/>
</dbReference>
<comment type="caution">
    <text evidence="2">The sequence shown here is derived from an EMBL/GenBank/DDBJ whole genome shotgun (WGS) entry which is preliminary data.</text>
</comment>
<dbReference type="AlphaFoldDB" id="A0ABD0ZBD8"/>
<organism evidence="2 3">
    <name type="scientific">Cardamine amara subsp. amara</name>
    <dbReference type="NCBI Taxonomy" id="228776"/>
    <lineage>
        <taxon>Eukaryota</taxon>
        <taxon>Viridiplantae</taxon>
        <taxon>Streptophyta</taxon>
        <taxon>Embryophyta</taxon>
        <taxon>Tracheophyta</taxon>
        <taxon>Spermatophyta</taxon>
        <taxon>Magnoliopsida</taxon>
        <taxon>eudicotyledons</taxon>
        <taxon>Gunneridae</taxon>
        <taxon>Pentapetalae</taxon>
        <taxon>rosids</taxon>
        <taxon>malvids</taxon>
        <taxon>Brassicales</taxon>
        <taxon>Brassicaceae</taxon>
        <taxon>Cardamineae</taxon>
        <taxon>Cardamine</taxon>
    </lineage>
</organism>
<dbReference type="EMBL" id="JBANAX010000836">
    <property type="protein sequence ID" value="KAL1192003.1"/>
    <property type="molecule type" value="Genomic_DNA"/>
</dbReference>
<protein>
    <submittedName>
        <fullName evidence="2">Retrovirus-related Pol polyprotein from transposon TNT 1-94</fullName>
    </submittedName>
</protein>
<dbReference type="Gene3D" id="3.30.420.10">
    <property type="entry name" value="Ribonuclease H-like superfamily/Ribonuclease H"/>
    <property type="match status" value="1"/>
</dbReference>
<dbReference type="PANTHER" id="PTHR42648">
    <property type="entry name" value="TRANSPOSASE, PUTATIVE-RELATED"/>
    <property type="match status" value="1"/>
</dbReference>
<dbReference type="PANTHER" id="PTHR42648:SF27">
    <property type="entry name" value="RNA-DIRECTED DNA POLYMERASE"/>
    <property type="match status" value="1"/>
</dbReference>
<gene>
    <name evidence="2" type="ORF">V5N11_014113</name>
</gene>
<dbReference type="InterPro" id="IPR039537">
    <property type="entry name" value="Retrotran_Ty1/copia-like"/>
</dbReference>